<evidence type="ECO:0000256" key="2">
    <source>
        <dbReference type="ARBA" id="ARBA00006171"/>
    </source>
</evidence>
<dbReference type="GO" id="GO:0003824">
    <property type="term" value="F:catalytic activity"/>
    <property type="evidence" value="ECO:0007669"/>
    <property type="project" value="UniProtKB-ARBA"/>
</dbReference>
<dbReference type="SFLD" id="SFLDS00003">
    <property type="entry name" value="Haloacid_Dehalogenase"/>
    <property type="match status" value="1"/>
</dbReference>
<comment type="similarity">
    <text evidence="2">Belongs to the HAD-like hydrolase superfamily. CbbY/CbbZ/Gph/YieH family.</text>
</comment>
<reference evidence="6" key="1">
    <citation type="journal article" date="2012" name="Sci. Rep.">
        <title>Genomes of surface isolates of Alteromonas macleodii: the life of a widespread marine opportunistic copiotroph.</title>
        <authorList>
            <person name="Lopez-Perez M."/>
            <person name="Gonzaga A."/>
            <person name="Martin-Cuadrado A.B."/>
            <person name="Onyshchenko O."/>
            <person name="Ghavidel A."/>
            <person name="Ghai R."/>
            <person name="Rodriguez-Valera F."/>
        </authorList>
    </citation>
    <scope>NUCLEOTIDE SEQUENCE [LARGE SCALE GENOMIC DNA]</scope>
    <source>
        <strain evidence="6">English Channel 673</strain>
    </source>
</reference>
<name>A0AB32ZXG9_ALTME</name>
<dbReference type="PANTHER" id="PTHR46193">
    <property type="entry name" value="6-PHOSPHOGLUCONATE PHOSPHATASE"/>
    <property type="match status" value="1"/>
</dbReference>
<dbReference type="InterPro" id="IPR051600">
    <property type="entry name" value="Beta-PGM-like"/>
</dbReference>
<evidence type="ECO:0000313" key="6">
    <source>
        <dbReference type="Proteomes" id="UP000006296"/>
    </source>
</evidence>
<protein>
    <recommendedName>
        <fullName evidence="7">HAD family hydrolase</fullName>
    </recommendedName>
</protein>
<dbReference type="SFLD" id="SFLDG01129">
    <property type="entry name" value="C1.5:_HAD__Beta-PGM__Phosphata"/>
    <property type="match status" value="1"/>
</dbReference>
<sequence length="226" mass="25090">MQAHNVELVIFDCDGVLIDSEVLSMQAWQALLSSFDIALSKQYFIEHFLGKSMEHVQGKLKDDFALTLTTSMKNKFHGLLFDSFECHLQKTTGITSVLSALNSLGIPFCVATSSSPERTTKALTSTGLISYFEDRIFTRALVNKGKPAPDLFLYAANALNVAPTNCLVIEDSQPGIAAAKAADMRYFHYTGGAHLQNCIVTSDNTINSWDEFYSRIPDIFDMRKIK</sequence>
<dbReference type="InterPro" id="IPR023214">
    <property type="entry name" value="HAD_sf"/>
</dbReference>
<dbReference type="AlphaFoldDB" id="A0AB32ZXG9"/>
<accession>A0AB32ZXG9</accession>
<dbReference type="SFLD" id="SFLDG01135">
    <property type="entry name" value="C1.5.6:_HAD__Beta-PGM__Phospha"/>
    <property type="match status" value="1"/>
</dbReference>
<dbReference type="InterPro" id="IPR023198">
    <property type="entry name" value="PGP-like_dom2"/>
</dbReference>
<dbReference type="KEGG" id="amg:AMEC673_08120"/>
<dbReference type="Proteomes" id="UP000006296">
    <property type="component" value="Chromosome"/>
</dbReference>
<dbReference type="CDD" id="cd07526">
    <property type="entry name" value="HAD_BPGM_like"/>
    <property type="match status" value="1"/>
</dbReference>
<evidence type="ECO:0008006" key="7">
    <source>
        <dbReference type="Google" id="ProtNLM"/>
    </source>
</evidence>
<keyword evidence="4" id="KW-0460">Magnesium</keyword>
<dbReference type="InterPro" id="IPR036412">
    <property type="entry name" value="HAD-like_sf"/>
</dbReference>
<evidence type="ECO:0000256" key="3">
    <source>
        <dbReference type="ARBA" id="ARBA00022723"/>
    </source>
</evidence>
<organism evidence="5 6">
    <name type="scientific">Alteromonas macleodii (strain English Channel 673)</name>
    <dbReference type="NCBI Taxonomy" id="1004788"/>
    <lineage>
        <taxon>Bacteria</taxon>
        <taxon>Pseudomonadati</taxon>
        <taxon>Pseudomonadota</taxon>
        <taxon>Gammaproteobacteria</taxon>
        <taxon>Alteromonadales</taxon>
        <taxon>Alteromonadaceae</taxon>
        <taxon>Alteromonas/Salinimonas group</taxon>
        <taxon>Alteromonas</taxon>
    </lineage>
</organism>
<evidence type="ECO:0000313" key="5">
    <source>
        <dbReference type="EMBL" id="AFT74318.1"/>
    </source>
</evidence>
<dbReference type="GO" id="GO:0046872">
    <property type="term" value="F:metal ion binding"/>
    <property type="evidence" value="ECO:0007669"/>
    <property type="project" value="UniProtKB-KW"/>
</dbReference>
<dbReference type="Pfam" id="PF00702">
    <property type="entry name" value="Hydrolase"/>
    <property type="match status" value="1"/>
</dbReference>
<dbReference type="InterPro" id="IPR006439">
    <property type="entry name" value="HAD-SF_hydro_IA"/>
</dbReference>
<keyword evidence="3" id="KW-0479">Metal-binding</keyword>
<evidence type="ECO:0000256" key="1">
    <source>
        <dbReference type="ARBA" id="ARBA00001946"/>
    </source>
</evidence>
<comment type="cofactor">
    <cofactor evidence="1">
        <name>Mg(2+)</name>
        <dbReference type="ChEBI" id="CHEBI:18420"/>
    </cofactor>
</comment>
<dbReference type="Gene3D" id="3.40.50.1000">
    <property type="entry name" value="HAD superfamily/HAD-like"/>
    <property type="match status" value="1"/>
</dbReference>
<dbReference type="EMBL" id="CP003844">
    <property type="protein sequence ID" value="AFT74318.1"/>
    <property type="molecule type" value="Genomic_DNA"/>
</dbReference>
<dbReference type="SUPFAM" id="SSF56784">
    <property type="entry name" value="HAD-like"/>
    <property type="match status" value="1"/>
</dbReference>
<dbReference type="PANTHER" id="PTHR46193:SF10">
    <property type="entry name" value="6-PHOSPHOGLUCONATE PHOSPHATASE"/>
    <property type="match status" value="1"/>
</dbReference>
<evidence type="ECO:0000256" key="4">
    <source>
        <dbReference type="ARBA" id="ARBA00022842"/>
    </source>
</evidence>
<dbReference type="Gene3D" id="1.10.150.240">
    <property type="entry name" value="Putative phosphatase, domain 2"/>
    <property type="match status" value="1"/>
</dbReference>
<dbReference type="RefSeq" id="WP_014976337.1">
    <property type="nucleotide sequence ID" value="NC_018678.1"/>
</dbReference>
<proteinExistence type="inferred from homology"/>
<gene>
    <name evidence="5" type="ordered locus">AMEC673_08120</name>
</gene>
<dbReference type="NCBIfam" id="TIGR01509">
    <property type="entry name" value="HAD-SF-IA-v3"/>
    <property type="match status" value="1"/>
</dbReference>